<keyword evidence="2" id="KW-0808">Transferase</keyword>
<dbReference type="EMBL" id="JBHTMA010000040">
    <property type="protein sequence ID" value="MFD1229163.1"/>
    <property type="molecule type" value="Genomic_DNA"/>
</dbReference>
<feature type="domain" description="N-acetyltransferase" evidence="1">
    <location>
        <begin position="1"/>
        <end position="142"/>
    </location>
</feature>
<protein>
    <submittedName>
        <fullName evidence="2">GNAT family N-acetyltransferase</fullName>
        <ecNumber evidence="2">2.3.1.-</ecNumber>
    </submittedName>
</protein>
<comment type="caution">
    <text evidence="2">The sequence shown here is derived from an EMBL/GenBank/DDBJ whole genome shotgun (WGS) entry which is preliminary data.</text>
</comment>
<evidence type="ECO:0000313" key="3">
    <source>
        <dbReference type="Proteomes" id="UP001597263"/>
    </source>
</evidence>
<evidence type="ECO:0000313" key="2">
    <source>
        <dbReference type="EMBL" id="MFD1229163.1"/>
    </source>
</evidence>
<accession>A0ABW3V7Q7</accession>
<proteinExistence type="predicted"/>
<organism evidence="2 3">
    <name type="scientific">Pseudochrobactrum kiredjianiae</name>
    <dbReference type="NCBI Taxonomy" id="386305"/>
    <lineage>
        <taxon>Bacteria</taxon>
        <taxon>Pseudomonadati</taxon>
        <taxon>Pseudomonadota</taxon>
        <taxon>Alphaproteobacteria</taxon>
        <taxon>Hyphomicrobiales</taxon>
        <taxon>Brucellaceae</taxon>
        <taxon>Pseudochrobactrum</taxon>
    </lineage>
</organism>
<gene>
    <name evidence="2" type="ORF">ACFQ35_18630</name>
</gene>
<dbReference type="PANTHER" id="PTHR43233">
    <property type="entry name" value="FAMILY N-ACETYLTRANSFERASE, PUTATIVE (AFU_ORTHOLOGUE AFUA_6G03350)-RELATED"/>
    <property type="match status" value="1"/>
</dbReference>
<reference evidence="3" key="1">
    <citation type="journal article" date="2019" name="Int. J. Syst. Evol. Microbiol.">
        <title>The Global Catalogue of Microorganisms (GCM) 10K type strain sequencing project: providing services to taxonomists for standard genome sequencing and annotation.</title>
        <authorList>
            <consortium name="The Broad Institute Genomics Platform"/>
            <consortium name="The Broad Institute Genome Sequencing Center for Infectious Disease"/>
            <person name="Wu L."/>
            <person name="Ma J."/>
        </authorList>
    </citation>
    <scope>NUCLEOTIDE SEQUENCE [LARGE SCALE GENOMIC DNA]</scope>
    <source>
        <strain evidence="3">CCUG 49584</strain>
    </source>
</reference>
<dbReference type="PROSITE" id="PS51186">
    <property type="entry name" value="GNAT"/>
    <property type="match status" value="1"/>
</dbReference>
<dbReference type="SUPFAM" id="SSF55729">
    <property type="entry name" value="Acyl-CoA N-acyltransferases (Nat)"/>
    <property type="match status" value="1"/>
</dbReference>
<dbReference type="PANTHER" id="PTHR43233:SF1">
    <property type="entry name" value="FAMILY N-ACETYLTRANSFERASE, PUTATIVE (AFU_ORTHOLOGUE AFUA_6G03350)-RELATED"/>
    <property type="match status" value="1"/>
</dbReference>
<dbReference type="InterPro" id="IPR000182">
    <property type="entry name" value="GNAT_dom"/>
</dbReference>
<dbReference type="GO" id="GO:0016746">
    <property type="term" value="F:acyltransferase activity"/>
    <property type="evidence" value="ECO:0007669"/>
    <property type="project" value="UniProtKB-KW"/>
</dbReference>
<dbReference type="Proteomes" id="UP001597263">
    <property type="component" value="Unassembled WGS sequence"/>
</dbReference>
<evidence type="ECO:0000259" key="1">
    <source>
        <dbReference type="PROSITE" id="PS51186"/>
    </source>
</evidence>
<dbReference type="InterPro" id="IPR053144">
    <property type="entry name" value="Acetyltransferase_Butenolide"/>
</dbReference>
<keyword evidence="3" id="KW-1185">Reference proteome</keyword>
<dbReference type="InterPro" id="IPR016181">
    <property type="entry name" value="Acyl_CoA_acyltransferase"/>
</dbReference>
<dbReference type="CDD" id="cd04301">
    <property type="entry name" value="NAT_SF"/>
    <property type="match status" value="1"/>
</dbReference>
<keyword evidence="2" id="KW-0012">Acyltransferase</keyword>
<sequence>MPVESKYQVLHQVPDAQTYCHLRSASGLSPKTREAAERGLLGTLFAVQIMDGDKVVGMGRVIGDGGCTYQVCDIAVLPEQQGQGLGKLIMTEIMAYLDENAPESAYVSLIADGPAAQLYTKYGFAPVTPASIGMAFKVGRKA</sequence>
<dbReference type="EC" id="2.3.1.-" evidence="2"/>
<dbReference type="Gene3D" id="3.40.630.30">
    <property type="match status" value="1"/>
</dbReference>
<name>A0ABW3V7Q7_9HYPH</name>
<dbReference type="Pfam" id="PF13508">
    <property type="entry name" value="Acetyltransf_7"/>
    <property type="match status" value="1"/>
</dbReference>
<dbReference type="RefSeq" id="WP_289387093.1">
    <property type="nucleotide sequence ID" value="NZ_JAUCBM010000004.1"/>
</dbReference>